<gene>
    <name evidence="1" type="ORF">QFC20_000889</name>
</gene>
<name>A0ACC2WWN9_9TREE</name>
<keyword evidence="2" id="KW-1185">Reference proteome</keyword>
<accession>A0ACC2WWN9</accession>
<sequence length="77" mass="8580">MLPSPLSPTHPRLLPRSLAARRLKHYQPSILLWAGGIGAGVALFAQAIPIFKKDILKRVPVINAYYEDKTPDCDKPF</sequence>
<dbReference type="EMBL" id="JASBWS010000005">
    <property type="protein sequence ID" value="KAJ9115564.1"/>
    <property type="molecule type" value="Genomic_DNA"/>
</dbReference>
<organism evidence="1 2">
    <name type="scientific">Naganishia adeliensis</name>
    <dbReference type="NCBI Taxonomy" id="92952"/>
    <lineage>
        <taxon>Eukaryota</taxon>
        <taxon>Fungi</taxon>
        <taxon>Dikarya</taxon>
        <taxon>Basidiomycota</taxon>
        <taxon>Agaricomycotina</taxon>
        <taxon>Tremellomycetes</taxon>
        <taxon>Filobasidiales</taxon>
        <taxon>Filobasidiaceae</taxon>
        <taxon>Naganishia</taxon>
    </lineage>
</organism>
<evidence type="ECO:0000313" key="1">
    <source>
        <dbReference type="EMBL" id="KAJ9115564.1"/>
    </source>
</evidence>
<protein>
    <submittedName>
        <fullName evidence="1">Uncharacterized protein</fullName>
    </submittedName>
</protein>
<dbReference type="Proteomes" id="UP001230649">
    <property type="component" value="Unassembled WGS sequence"/>
</dbReference>
<comment type="caution">
    <text evidence="1">The sequence shown here is derived from an EMBL/GenBank/DDBJ whole genome shotgun (WGS) entry which is preliminary data.</text>
</comment>
<reference evidence="1" key="1">
    <citation type="submission" date="2023-04" db="EMBL/GenBank/DDBJ databases">
        <title>Draft Genome sequencing of Naganishia species isolated from polar environments using Oxford Nanopore Technology.</title>
        <authorList>
            <person name="Leo P."/>
            <person name="Venkateswaran K."/>
        </authorList>
    </citation>
    <scope>NUCLEOTIDE SEQUENCE</scope>
    <source>
        <strain evidence="1">MNA-CCFEE 5262</strain>
    </source>
</reference>
<evidence type="ECO:0000313" key="2">
    <source>
        <dbReference type="Proteomes" id="UP001230649"/>
    </source>
</evidence>
<proteinExistence type="predicted"/>